<accession>A0A9P0AJ21</accession>
<dbReference type="SUPFAM" id="SSF46934">
    <property type="entry name" value="UBA-like"/>
    <property type="match status" value="1"/>
</dbReference>
<feature type="compositionally biased region" description="Acidic residues" evidence="1">
    <location>
        <begin position="557"/>
        <end position="566"/>
    </location>
</feature>
<dbReference type="Proteomes" id="UP001152759">
    <property type="component" value="Chromosome 7"/>
</dbReference>
<keyword evidence="4" id="KW-1185">Reference proteome</keyword>
<feature type="region of interest" description="Disordered" evidence="1">
    <location>
        <begin position="541"/>
        <end position="651"/>
    </location>
</feature>
<feature type="region of interest" description="Disordered" evidence="1">
    <location>
        <begin position="358"/>
        <end position="390"/>
    </location>
</feature>
<dbReference type="InterPro" id="IPR003892">
    <property type="entry name" value="CUE"/>
</dbReference>
<evidence type="ECO:0000259" key="2">
    <source>
        <dbReference type="PROSITE" id="PS51140"/>
    </source>
</evidence>
<dbReference type="EMBL" id="OU963868">
    <property type="protein sequence ID" value="CAH0392799.1"/>
    <property type="molecule type" value="Genomic_DNA"/>
</dbReference>
<sequence>METHDLSKVNPNCLALECLTLKKVVDGVSKNIPALDKQWAESKLFTLYEPPPSPESDGSFPVGAKEEWLERMKFLLSDIEWLLGLQQFRFWSQLIFCSDSLNGVISFLQEGYPFYLLDELPLDNEIRKAYYETQKIIFTLLMRLVTHTESKVLTTIEEKIGFSSQLSSGEPVKLEKREELKPEKLSLKVVADLVLHLLDSVATLDIFLECFPPGRGMCHTAGVELRLANFYENVLPIISSRIDELSSKTPSSEEIVYVRQKLDLTRFEILKTFRLAISACTDTAKIHKSEAKKLCEDYYKVLTESLAGRIFTHDYHKLYPIDLDLDLLGSLCPEIDHNRREYVMGCVRMALAETVRNASPPATTSVTPDINQPSTSGAGPSSSKAIDTPKTFTHDEISSRIAEVKDVLPHLGDGFVKACLEYYDFESSQVINAVLEESLPPHILDINPDTPWIPEEALKSPEPSTNEGELVEKQDKYRNFKECFNDKSHVRELKEVYQKFGSVDTEASLYDDEYDDTYDDVDFVPPGGDLTEEVRPFVTPRVLLEHDKSRKQKVQEEESEEDEEEKSDGPKPFDFCVNPEVLRERAAQRYQSRRRGAPRPERNVVGKPKGQGQDNDVLRNRKHKNENKSTGANHNRQALARRKRNMGMFPS</sequence>
<dbReference type="PANTHER" id="PTHR21494">
    <property type="entry name" value="ACTIVATING SIGNAL COINTEGRATOR 1 COMPLEX SUBUNIT 2 ASC-1 COMPLEX SUBUNIT P100"/>
    <property type="match status" value="1"/>
</dbReference>
<dbReference type="AlphaFoldDB" id="A0A9P0AJ21"/>
<protein>
    <recommendedName>
        <fullName evidence="2">CUE domain-containing protein</fullName>
    </recommendedName>
</protein>
<evidence type="ECO:0000313" key="4">
    <source>
        <dbReference type="Proteomes" id="UP001152759"/>
    </source>
</evidence>
<dbReference type="InterPro" id="IPR009060">
    <property type="entry name" value="UBA-like_sf"/>
</dbReference>
<organism evidence="3 4">
    <name type="scientific">Bemisia tabaci</name>
    <name type="common">Sweetpotato whitefly</name>
    <name type="synonym">Aleurodes tabaci</name>
    <dbReference type="NCBI Taxonomy" id="7038"/>
    <lineage>
        <taxon>Eukaryota</taxon>
        <taxon>Metazoa</taxon>
        <taxon>Ecdysozoa</taxon>
        <taxon>Arthropoda</taxon>
        <taxon>Hexapoda</taxon>
        <taxon>Insecta</taxon>
        <taxon>Pterygota</taxon>
        <taxon>Neoptera</taxon>
        <taxon>Paraneoptera</taxon>
        <taxon>Hemiptera</taxon>
        <taxon>Sternorrhyncha</taxon>
        <taxon>Aleyrodoidea</taxon>
        <taxon>Aleyrodidae</taxon>
        <taxon>Aleyrodinae</taxon>
        <taxon>Bemisia</taxon>
    </lineage>
</organism>
<gene>
    <name evidence="3" type="ORF">BEMITA_LOCUS11272</name>
</gene>
<dbReference type="GO" id="GO:0043130">
    <property type="term" value="F:ubiquitin binding"/>
    <property type="evidence" value="ECO:0007669"/>
    <property type="project" value="InterPro"/>
</dbReference>
<feature type="domain" description="CUE" evidence="2">
    <location>
        <begin position="396"/>
        <end position="439"/>
    </location>
</feature>
<dbReference type="Gene3D" id="1.10.8.10">
    <property type="entry name" value="DNA helicase RuvA subunit, C-terminal domain"/>
    <property type="match status" value="1"/>
</dbReference>
<name>A0A9P0AJ21_BEMTA</name>
<feature type="compositionally biased region" description="Basic and acidic residues" evidence="1">
    <location>
        <begin position="543"/>
        <end position="556"/>
    </location>
</feature>
<dbReference type="GO" id="GO:0006355">
    <property type="term" value="P:regulation of DNA-templated transcription"/>
    <property type="evidence" value="ECO:0007669"/>
    <property type="project" value="TreeGrafter"/>
</dbReference>
<dbReference type="CDD" id="cd14364">
    <property type="entry name" value="CUE_ASCC2"/>
    <property type="match status" value="1"/>
</dbReference>
<feature type="compositionally biased region" description="Polar residues" evidence="1">
    <location>
        <begin position="358"/>
        <end position="385"/>
    </location>
</feature>
<dbReference type="InterPro" id="IPR041800">
    <property type="entry name" value="ASCC2_CUE"/>
</dbReference>
<dbReference type="PROSITE" id="PS51140">
    <property type="entry name" value="CUE"/>
    <property type="match status" value="1"/>
</dbReference>
<dbReference type="SMART" id="SM00546">
    <property type="entry name" value="CUE"/>
    <property type="match status" value="1"/>
</dbReference>
<evidence type="ECO:0000256" key="1">
    <source>
        <dbReference type="SAM" id="MobiDB-lite"/>
    </source>
</evidence>
<reference evidence="3" key="1">
    <citation type="submission" date="2021-12" db="EMBL/GenBank/DDBJ databases">
        <authorList>
            <person name="King R."/>
        </authorList>
    </citation>
    <scope>NUCLEOTIDE SEQUENCE</scope>
</reference>
<dbReference type="InterPro" id="IPR052586">
    <property type="entry name" value="ASCC2"/>
</dbReference>
<dbReference type="PANTHER" id="PTHR21494:SF0">
    <property type="entry name" value="ACTIVATING SIGNAL COINTEGRATOR 1 COMPLEX SUBUNIT 2"/>
    <property type="match status" value="1"/>
</dbReference>
<evidence type="ECO:0000313" key="3">
    <source>
        <dbReference type="EMBL" id="CAH0392799.1"/>
    </source>
</evidence>
<proteinExistence type="predicted"/>